<organism evidence="1 2">
    <name type="scientific">Nitrospina watsonii</name>
    <dbReference type="NCBI Taxonomy" id="1323948"/>
    <lineage>
        <taxon>Bacteria</taxon>
        <taxon>Pseudomonadati</taxon>
        <taxon>Nitrospinota/Tectimicrobiota group</taxon>
        <taxon>Nitrospinota</taxon>
        <taxon>Nitrospinia</taxon>
        <taxon>Nitrospinales</taxon>
        <taxon>Nitrospinaceae</taxon>
        <taxon>Nitrospina</taxon>
    </lineage>
</organism>
<reference evidence="1 2" key="1">
    <citation type="submission" date="2022-09" db="EMBL/GenBank/DDBJ databases">
        <authorList>
            <person name="Kop L."/>
        </authorList>
    </citation>
    <scope>NUCLEOTIDE SEQUENCE [LARGE SCALE GENOMIC DNA]</scope>
    <source>
        <strain evidence="1 2">347</strain>
    </source>
</reference>
<keyword evidence="2" id="KW-1185">Reference proteome</keyword>
<name>A0ABM9HGE0_9BACT</name>
<sequence length="473" mass="52719">MNLFQDQIMIAGPEAHCSDIENALVASGVYSPKSDDPANTWRISPEPFYLSVQDVAFFERLGGHLLSFYTALNRLYLDSAKGKMPAWIAEYLDAGKPSELLDLARMNRFKGRLPGILRPDVMVTDSGFAVTELDSVPGGFGVTAQLMTLYGQDDVVGATSGGIPELFYRMLEAVAGHEGCVAAIVVSDEAADYLNEMQYLGRELRERGHPVHVVHPRDVVFKEEGLFVIDDGREVALDVMYRFYELFDLKNIPKAELLAYSVKKGHVRATPPYKPYLEEKLSFALFHHPALQSWWEKSLGDETFKLLNHLIPSTWVLDSRPLPPHGVIPGLTLRGNKVNDWNTLSDLTQKERELVIKPSGFSPDAWGSRGVVVGHDVSAEIWQQSLDSALQAFPEQPHILQMFHKGKRFKQTFWNSANQSIETMDCRVRLTPYYFVTGEAAPLGGILATLCPQDKKKIHGMVDAVMVPCAAGK</sequence>
<gene>
    <name evidence="1" type="ORF">NSPWAT_2397</name>
</gene>
<dbReference type="Proteomes" id="UP001157733">
    <property type="component" value="Chromosome"/>
</dbReference>
<evidence type="ECO:0000313" key="2">
    <source>
        <dbReference type="Proteomes" id="UP001157733"/>
    </source>
</evidence>
<evidence type="ECO:0000313" key="1">
    <source>
        <dbReference type="EMBL" id="CAI2719253.1"/>
    </source>
</evidence>
<dbReference type="EMBL" id="OX336137">
    <property type="protein sequence ID" value="CAI2719253.1"/>
    <property type="molecule type" value="Genomic_DNA"/>
</dbReference>
<protein>
    <submittedName>
        <fullName evidence="1">Uncharacterized protein</fullName>
    </submittedName>
</protein>
<proteinExistence type="predicted"/>
<dbReference type="RefSeq" id="WP_282012099.1">
    <property type="nucleotide sequence ID" value="NZ_OX336137.1"/>
</dbReference>
<dbReference type="SUPFAM" id="SSF56059">
    <property type="entry name" value="Glutathione synthetase ATP-binding domain-like"/>
    <property type="match status" value="1"/>
</dbReference>
<accession>A0ABM9HGE0</accession>